<name>A0A448WDF6_9PLAT</name>
<proteinExistence type="predicted"/>
<gene>
    <name evidence="2" type="ORF">PXEA_LOCUS2486</name>
</gene>
<dbReference type="AlphaFoldDB" id="A0A448WDF6"/>
<protein>
    <submittedName>
        <fullName evidence="2">Uncharacterized protein</fullName>
    </submittedName>
</protein>
<sequence>MLVRLRIGLINTLRGSRTGYAAEWLACQAPILHCRGSTPAEGVDKTDAKSNQQSTLDENKFCESKAM</sequence>
<organism evidence="2 3">
    <name type="scientific">Protopolystoma xenopodis</name>
    <dbReference type="NCBI Taxonomy" id="117903"/>
    <lineage>
        <taxon>Eukaryota</taxon>
        <taxon>Metazoa</taxon>
        <taxon>Spiralia</taxon>
        <taxon>Lophotrochozoa</taxon>
        <taxon>Platyhelminthes</taxon>
        <taxon>Monogenea</taxon>
        <taxon>Polyopisthocotylea</taxon>
        <taxon>Polystomatidea</taxon>
        <taxon>Polystomatidae</taxon>
        <taxon>Protopolystoma</taxon>
    </lineage>
</organism>
<dbReference type="EMBL" id="CAAALY010005336">
    <property type="protein sequence ID" value="VEL09046.1"/>
    <property type="molecule type" value="Genomic_DNA"/>
</dbReference>
<dbReference type="Proteomes" id="UP000784294">
    <property type="component" value="Unassembled WGS sequence"/>
</dbReference>
<evidence type="ECO:0000256" key="1">
    <source>
        <dbReference type="SAM" id="MobiDB-lite"/>
    </source>
</evidence>
<evidence type="ECO:0000313" key="2">
    <source>
        <dbReference type="EMBL" id="VEL09046.1"/>
    </source>
</evidence>
<accession>A0A448WDF6</accession>
<feature type="region of interest" description="Disordered" evidence="1">
    <location>
        <begin position="40"/>
        <end position="67"/>
    </location>
</feature>
<comment type="caution">
    <text evidence="2">The sequence shown here is derived from an EMBL/GenBank/DDBJ whole genome shotgun (WGS) entry which is preliminary data.</text>
</comment>
<reference evidence="2" key="1">
    <citation type="submission" date="2018-11" db="EMBL/GenBank/DDBJ databases">
        <authorList>
            <consortium name="Pathogen Informatics"/>
        </authorList>
    </citation>
    <scope>NUCLEOTIDE SEQUENCE</scope>
</reference>
<feature type="compositionally biased region" description="Basic and acidic residues" evidence="1">
    <location>
        <begin position="57"/>
        <end position="67"/>
    </location>
</feature>
<keyword evidence="3" id="KW-1185">Reference proteome</keyword>
<evidence type="ECO:0000313" key="3">
    <source>
        <dbReference type="Proteomes" id="UP000784294"/>
    </source>
</evidence>